<proteinExistence type="predicted"/>
<protein>
    <submittedName>
        <fullName evidence="1">Uncharacterized protein</fullName>
    </submittedName>
</protein>
<dbReference type="EMBL" id="LWMW01000108">
    <property type="protein sequence ID" value="KZX15803.1"/>
    <property type="molecule type" value="Genomic_DNA"/>
</dbReference>
<reference evidence="1 2" key="1">
    <citation type="submission" date="2016-04" db="EMBL/GenBank/DDBJ databases">
        <title>Genome sequence of Methanobrevibacter cuticularis DSM 11139.</title>
        <authorList>
            <person name="Poehlein A."/>
            <person name="Seedorf H."/>
            <person name="Daniel R."/>
        </authorList>
    </citation>
    <scope>NUCLEOTIDE SEQUENCE [LARGE SCALE GENOMIC DNA]</scope>
    <source>
        <strain evidence="1 2">DSM 11139</strain>
    </source>
</reference>
<dbReference type="PATRIC" id="fig|47311.3.peg.1428"/>
<dbReference type="AlphaFoldDB" id="A0A166DNY2"/>
<organism evidence="1 2">
    <name type="scientific">Methanobrevibacter cuticularis</name>
    <dbReference type="NCBI Taxonomy" id="47311"/>
    <lineage>
        <taxon>Archaea</taxon>
        <taxon>Methanobacteriati</taxon>
        <taxon>Methanobacteriota</taxon>
        <taxon>Methanomada group</taxon>
        <taxon>Methanobacteria</taxon>
        <taxon>Methanobacteriales</taxon>
        <taxon>Methanobacteriaceae</taxon>
        <taxon>Methanobrevibacter</taxon>
    </lineage>
</organism>
<comment type="caution">
    <text evidence="1">The sequence shown here is derived from an EMBL/GenBank/DDBJ whole genome shotgun (WGS) entry which is preliminary data.</text>
</comment>
<dbReference type="RefSeq" id="WP_281177950.1">
    <property type="nucleotide sequence ID" value="NZ_LWMW01000108.1"/>
</dbReference>
<dbReference type="STRING" id="47311.MBCUT_13070"/>
<evidence type="ECO:0000313" key="1">
    <source>
        <dbReference type="EMBL" id="KZX15803.1"/>
    </source>
</evidence>
<name>A0A166DNY2_9EURY</name>
<keyword evidence="2" id="KW-1185">Reference proteome</keyword>
<gene>
    <name evidence="1" type="ORF">MBCUT_13070</name>
</gene>
<accession>A0A166DNY2</accession>
<evidence type="ECO:0000313" key="2">
    <source>
        <dbReference type="Proteomes" id="UP000077275"/>
    </source>
</evidence>
<dbReference type="Proteomes" id="UP000077275">
    <property type="component" value="Unassembled WGS sequence"/>
</dbReference>
<sequence>MPDNIIIDNHHVSYWHVHPKPEKHYLKEKYNIGHKKSQLMK</sequence>